<dbReference type="AlphaFoldDB" id="A0A972NZ37"/>
<protein>
    <recommendedName>
        <fullName evidence="3">Restriction endonuclease type IV Mrr domain-containing protein</fullName>
    </recommendedName>
</protein>
<proteinExistence type="predicted"/>
<dbReference type="Proteomes" id="UP000655523">
    <property type="component" value="Unassembled WGS sequence"/>
</dbReference>
<reference evidence="1 2" key="1">
    <citation type="submission" date="2019-11" db="EMBL/GenBank/DDBJ databases">
        <title>Metabolism of dissolved organic matter in forest soils.</title>
        <authorList>
            <person name="Cyle K.T."/>
            <person name="Wilhelm R.C."/>
            <person name="Martinez C.E."/>
        </authorList>
    </citation>
    <scope>NUCLEOTIDE SEQUENCE [LARGE SCALE GENOMIC DNA]</scope>
    <source>
        <strain evidence="1 2">5N</strain>
    </source>
</reference>
<name>A0A972NZ37_9BURK</name>
<evidence type="ECO:0000313" key="1">
    <source>
        <dbReference type="EMBL" id="NPT61164.1"/>
    </source>
</evidence>
<evidence type="ECO:0000313" key="2">
    <source>
        <dbReference type="Proteomes" id="UP000655523"/>
    </source>
</evidence>
<dbReference type="RefSeq" id="WP_172176577.1">
    <property type="nucleotide sequence ID" value="NZ_WOEZ01000255.1"/>
</dbReference>
<sequence length="281" mass="31423">MRHSKTKEEYSTENRSVQKNEVPVDELFSIPRGSNIPVLAPLVETLPYSELHPGTFESLCAHVVDAASELDIQQAFRYGVSGQSQAEADIIAVRKSDGRHVIVQCKRYKVVTPGKIKEWVQAFLKGQWVGTSCKYILCIAANVQKTKQVAAWLEAAAECAKVGIDAELWGADVLDLRLRTMPTTVAQFFSRTHAELFCAGLPADAYPSRFRTRFEASFEHQLTLEDESVSISFNLPHERFQNFGAIFNFARADLSGISFAVGGDMLVNWLQWRLIPGTILR</sequence>
<evidence type="ECO:0008006" key="3">
    <source>
        <dbReference type="Google" id="ProtNLM"/>
    </source>
</evidence>
<accession>A0A972NZ37</accession>
<keyword evidence="2" id="KW-1185">Reference proteome</keyword>
<organism evidence="1 2">
    <name type="scientific">Paraburkholderia elongata</name>
    <dbReference type="NCBI Taxonomy" id="2675747"/>
    <lineage>
        <taxon>Bacteria</taxon>
        <taxon>Pseudomonadati</taxon>
        <taxon>Pseudomonadota</taxon>
        <taxon>Betaproteobacteria</taxon>
        <taxon>Burkholderiales</taxon>
        <taxon>Burkholderiaceae</taxon>
        <taxon>Paraburkholderia</taxon>
    </lineage>
</organism>
<gene>
    <name evidence="1" type="ORF">GNZ13_43165</name>
</gene>
<dbReference type="EMBL" id="WOEZ01000255">
    <property type="protein sequence ID" value="NPT61164.1"/>
    <property type="molecule type" value="Genomic_DNA"/>
</dbReference>
<comment type="caution">
    <text evidence="1">The sequence shown here is derived from an EMBL/GenBank/DDBJ whole genome shotgun (WGS) entry which is preliminary data.</text>
</comment>